<feature type="region of interest" description="Disordered" evidence="1">
    <location>
        <begin position="1"/>
        <end position="28"/>
    </location>
</feature>
<dbReference type="SUPFAM" id="SSF53448">
    <property type="entry name" value="Nucleotide-diphospho-sugar transferases"/>
    <property type="match status" value="2"/>
</dbReference>
<dbReference type="PANTHER" id="PTHR43685">
    <property type="entry name" value="GLYCOSYLTRANSFERASE"/>
    <property type="match status" value="1"/>
</dbReference>
<sequence length="729" mass="83229">MEDRNLSHNSMHGRLPNEASSPQDAQDMSDEIAHLRQENAHLREQLSAIESSRSWRVTNPLRRAIYVSRHARWHASASLRKGAGHSRISLRHGYYRARSAARRLPAPVKSVLRPLADILKRFEARFNEPHNLRLLNKLAEKRNLDEPLLIQYGGLAQASSTPLPHGTVLPLITISLVTYNSSKWLTSLFNSIHSQAYPLDRIEVAIVDNGSTDDTLERIAAIRSTMGDAFADFQLHQRPNLGFGAAHNWAINHSQGEYALITNPDLEFDPDSISRVVTLAARDQDDVACWELRQRPYEHPKHYDPVTWETHWSSHACILIRRTSFNHINGYDERIFLYGEDVEFSFRIREAGFRLRYCPNATVAHYTYEEAHQVKPAQYLGSTRANLYLRLRYGTVPARLATLGLAIASVARPQPFEGARKRLMKEYSALLRQLPALNRERKKAGSLSVGVFRGLDYELTREGAFVPSDTAVETFDSRPVVSIITRTYQGRDWLLNQAGISVLNQTYRAIEWIVVEDGGTHCAQTVELLAENSELPVHYYSQDKLGRSAAGNLGLSKASGEWCLFLDDDDLIYADHIELLVRTVLESEERLSGVYSLAWDVMCDIDKENKHINELLYQLHGQHRLAFSHERLATENFISIQAIMFRRALYLELGGFNETLDQLEDWNLWRRYAYQSTFKLVEKTTSLYRTPANPIVKQQRQLALDKAYHDVKNSTDEELLIRSQSSVGN</sequence>
<organism evidence="3">
    <name type="scientific">marine sediment metagenome</name>
    <dbReference type="NCBI Taxonomy" id="412755"/>
    <lineage>
        <taxon>unclassified sequences</taxon>
        <taxon>metagenomes</taxon>
        <taxon>ecological metagenomes</taxon>
    </lineage>
</organism>
<dbReference type="AlphaFoldDB" id="A0A0F9WDF6"/>
<dbReference type="Pfam" id="PF00535">
    <property type="entry name" value="Glycos_transf_2"/>
    <property type="match status" value="2"/>
</dbReference>
<name>A0A0F9WDF6_9ZZZZ</name>
<dbReference type="PANTHER" id="PTHR43685:SF3">
    <property type="entry name" value="SLR2126 PROTEIN"/>
    <property type="match status" value="1"/>
</dbReference>
<comment type="caution">
    <text evidence="3">The sequence shown here is derived from an EMBL/GenBank/DDBJ whole genome shotgun (WGS) entry which is preliminary data.</text>
</comment>
<protein>
    <recommendedName>
        <fullName evidence="2">Glycosyltransferase 2-like domain-containing protein</fullName>
    </recommendedName>
</protein>
<dbReference type="InterPro" id="IPR050834">
    <property type="entry name" value="Glycosyltransf_2"/>
</dbReference>
<feature type="domain" description="Glycosyltransferase 2-like" evidence="2">
    <location>
        <begin position="176"/>
        <end position="298"/>
    </location>
</feature>
<proteinExistence type="predicted"/>
<evidence type="ECO:0000313" key="3">
    <source>
        <dbReference type="EMBL" id="KKO10463.1"/>
    </source>
</evidence>
<accession>A0A0F9WDF6</accession>
<dbReference type="EMBL" id="LAZR01000005">
    <property type="protein sequence ID" value="KKO10463.1"/>
    <property type="molecule type" value="Genomic_DNA"/>
</dbReference>
<evidence type="ECO:0000256" key="1">
    <source>
        <dbReference type="SAM" id="MobiDB-lite"/>
    </source>
</evidence>
<dbReference type="CDD" id="cd04186">
    <property type="entry name" value="GT_2_like_c"/>
    <property type="match status" value="1"/>
</dbReference>
<evidence type="ECO:0000259" key="2">
    <source>
        <dbReference type="Pfam" id="PF00535"/>
    </source>
</evidence>
<feature type="domain" description="Glycosyltransferase 2-like" evidence="2">
    <location>
        <begin position="497"/>
        <end position="620"/>
    </location>
</feature>
<dbReference type="InterPro" id="IPR001173">
    <property type="entry name" value="Glyco_trans_2-like"/>
</dbReference>
<reference evidence="3" key="1">
    <citation type="journal article" date="2015" name="Nature">
        <title>Complex archaea that bridge the gap between prokaryotes and eukaryotes.</title>
        <authorList>
            <person name="Spang A."/>
            <person name="Saw J.H."/>
            <person name="Jorgensen S.L."/>
            <person name="Zaremba-Niedzwiedzka K."/>
            <person name="Martijn J."/>
            <person name="Lind A.E."/>
            <person name="van Eijk R."/>
            <person name="Schleper C."/>
            <person name="Guy L."/>
            <person name="Ettema T.J."/>
        </authorList>
    </citation>
    <scope>NUCLEOTIDE SEQUENCE</scope>
</reference>
<gene>
    <name evidence="3" type="ORF">LCGC14_0030020</name>
</gene>
<dbReference type="InterPro" id="IPR029044">
    <property type="entry name" value="Nucleotide-diphossugar_trans"/>
</dbReference>
<dbReference type="Gene3D" id="3.90.550.10">
    <property type="entry name" value="Spore Coat Polysaccharide Biosynthesis Protein SpsA, Chain A"/>
    <property type="match status" value="2"/>
</dbReference>